<evidence type="ECO:0000313" key="2">
    <source>
        <dbReference type="Proteomes" id="UP001152320"/>
    </source>
</evidence>
<protein>
    <submittedName>
        <fullName evidence="1">Enoyl-CoA delta isomerase 2, mitochondrial</fullName>
    </submittedName>
</protein>
<keyword evidence="1" id="KW-0413">Isomerase</keyword>
<dbReference type="GO" id="GO:0000062">
    <property type="term" value="F:fatty-acyl-CoA binding"/>
    <property type="evidence" value="ECO:0007669"/>
    <property type="project" value="InterPro"/>
</dbReference>
<name>A0A9Q1CC19_HOLLE</name>
<dbReference type="InterPro" id="IPR035984">
    <property type="entry name" value="Acyl-CoA-binding_sf"/>
</dbReference>
<accession>A0A9Q1CC19</accession>
<dbReference type="InterPro" id="IPR000582">
    <property type="entry name" value="Acyl-CoA-binding_protein"/>
</dbReference>
<dbReference type="PRINTS" id="PR00689">
    <property type="entry name" value="ACOABINDINGP"/>
</dbReference>
<reference evidence="1" key="1">
    <citation type="submission" date="2021-10" db="EMBL/GenBank/DDBJ databases">
        <title>Tropical sea cucumber genome reveals ecological adaptation and Cuvierian tubules defense mechanism.</title>
        <authorList>
            <person name="Chen T."/>
        </authorList>
    </citation>
    <scope>NUCLEOTIDE SEQUENCE</scope>
    <source>
        <strain evidence="1">Nanhai2018</strain>
        <tissue evidence="1">Muscle</tissue>
    </source>
</reference>
<gene>
    <name evidence="1" type="ORF">HOLleu_13172</name>
</gene>
<dbReference type="EMBL" id="JAIZAY010000005">
    <property type="protein sequence ID" value="KAJ8042175.1"/>
    <property type="molecule type" value="Genomic_DNA"/>
</dbReference>
<dbReference type="Gene3D" id="1.20.80.10">
    <property type="match status" value="1"/>
</dbReference>
<proteinExistence type="predicted"/>
<dbReference type="AlphaFoldDB" id="A0A9Q1CC19"/>
<dbReference type="SUPFAM" id="SSF47027">
    <property type="entry name" value="Acyl-CoA binding protein"/>
    <property type="match status" value="1"/>
</dbReference>
<organism evidence="1 2">
    <name type="scientific">Holothuria leucospilota</name>
    <name type="common">Black long sea cucumber</name>
    <name type="synonym">Mertensiothuria leucospilota</name>
    <dbReference type="NCBI Taxonomy" id="206669"/>
    <lineage>
        <taxon>Eukaryota</taxon>
        <taxon>Metazoa</taxon>
        <taxon>Echinodermata</taxon>
        <taxon>Eleutherozoa</taxon>
        <taxon>Echinozoa</taxon>
        <taxon>Holothuroidea</taxon>
        <taxon>Aspidochirotacea</taxon>
        <taxon>Aspidochirotida</taxon>
        <taxon>Holothuriidae</taxon>
        <taxon>Holothuria</taxon>
    </lineage>
</organism>
<dbReference type="GO" id="GO:0016853">
    <property type="term" value="F:isomerase activity"/>
    <property type="evidence" value="ECO:0007669"/>
    <property type="project" value="UniProtKB-KW"/>
</dbReference>
<sequence>MYIPLNVKKKYHIFLHHCRSGITPVLSQTIHSSRVQFQASEADFDAAKERPNSLKEDPGNEVKLKIYALFKQASGMLCGQDNKLSTRRVYVPGNIQCVPIPSLCVQYRVPFWSAN</sequence>
<dbReference type="InterPro" id="IPR014352">
    <property type="entry name" value="FERM/acyl-CoA-bd_prot_sf"/>
</dbReference>
<comment type="caution">
    <text evidence="1">The sequence shown here is derived from an EMBL/GenBank/DDBJ whole genome shotgun (WGS) entry which is preliminary data.</text>
</comment>
<keyword evidence="2" id="KW-1185">Reference proteome</keyword>
<evidence type="ECO:0000313" key="1">
    <source>
        <dbReference type="EMBL" id="KAJ8042175.1"/>
    </source>
</evidence>
<dbReference type="OrthoDB" id="71307at2759"/>
<dbReference type="Proteomes" id="UP001152320">
    <property type="component" value="Chromosome 5"/>
</dbReference>